<evidence type="ECO:0000256" key="4">
    <source>
        <dbReference type="ARBA" id="ARBA00023239"/>
    </source>
</evidence>
<dbReference type="SUPFAM" id="SSF51735">
    <property type="entry name" value="NAD(P)-binding Rossmann-fold domains"/>
    <property type="match status" value="1"/>
</dbReference>
<organism evidence="6">
    <name type="scientific">Baileyella intestinalis</name>
    <dbReference type="NCBI Taxonomy" id="2606709"/>
    <lineage>
        <taxon>Bacteria</taxon>
        <taxon>Bacillati</taxon>
        <taxon>Bacillota</taxon>
        <taxon>Clostridia</taxon>
        <taxon>Peptostreptococcales</taxon>
        <taxon>Anaerovoracaceae</taxon>
        <taxon>Baileyella</taxon>
    </lineage>
</organism>
<gene>
    <name evidence="6" type="ORF">FYJ66_02255</name>
</gene>
<evidence type="ECO:0000256" key="3">
    <source>
        <dbReference type="ARBA" id="ARBA00023027"/>
    </source>
</evidence>
<comment type="caution">
    <text evidence="6">The sequence shown here is derived from an EMBL/GenBank/DDBJ whole genome shotgun (WGS) entry which is preliminary data.</text>
</comment>
<sequence length="360" mass="39904">MNRRRRTEPMTDLLQEDINRLADKDSLFRPFCNKTVLITGASGLIGSLLVKSLLRYGENNETNIRVIAMARREEKARAVFAGCLENENLKIICQDITDPVDVEEPVDYIIHGASPTGSRYFVEHPAETIDGIITGTRNVLDLARRKKTSGVVFLSSLEVYGKPAGDGSSVALVSEKDSGYIDTMDVRSSYSEGKRMAETLCAAYASEYGVPVKILRLTQTFGPGVSYDDGRVFAEFARCGAEGRDIILHTKGETVRNYCYTVDAATAVLTVLEKGAGGQAYNCASRNTTFSIKEMADLFSSMAGEGTNVIIKDDVTSTMGYNPVMKIELDTRKLEELGWRSEYQMKEMTERLFSYMKGQR</sequence>
<dbReference type="GO" id="GO:0048040">
    <property type="term" value="F:UDP-glucuronate decarboxylase activity"/>
    <property type="evidence" value="ECO:0007669"/>
    <property type="project" value="TreeGrafter"/>
</dbReference>
<feature type="domain" description="NAD-dependent epimerase/dehydratase" evidence="5">
    <location>
        <begin position="36"/>
        <end position="284"/>
    </location>
</feature>
<dbReference type="EMBL" id="VUNB01000002">
    <property type="protein sequence ID" value="MST68415.1"/>
    <property type="molecule type" value="Genomic_DNA"/>
</dbReference>
<evidence type="ECO:0000256" key="2">
    <source>
        <dbReference type="ARBA" id="ARBA00022793"/>
    </source>
</evidence>
<dbReference type="InterPro" id="IPR044516">
    <property type="entry name" value="UXS-like"/>
</dbReference>
<dbReference type="PANTHER" id="PTHR43078:SF6">
    <property type="entry name" value="UDP-GLUCURONIC ACID DECARBOXYLASE 1"/>
    <property type="match status" value="1"/>
</dbReference>
<proteinExistence type="predicted"/>
<dbReference type="GO" id="GO:0070403">
    <property type="term" value="F:NAD+ binding"/>
    <property type="evidence" value="ECO:0007669"/>
    <property type="project" value="InterPro"/>
</dbReference>
<keyword evidence="4" id="KW-0456">Lyase</keyword>
<keyword evidence="2" id="KW-0210">Decarboxylase</keyword>
<dbReference type="GO" id="GO:0042732">
    <property type="term" value="P:D-xylose metabolic process"/>
    <property type="evidence" value="ECO:0007669"/>
    <property type="project" value="InterPro"/>
</dbReference>
<dbReference type="Gene3D" id="3.40.50.720">
    <property type="entry name" value="NAD(P)-binding Rossmann-like Domain"/>
    <property type="match status" value="1"/>
</dbReference>
<keyword evidence="3" id="KW-0520">NAD</keyword>
<name>A0A6A8M525_9FIRM</name>
<evidence type="ECO:0000259" key="5">
    <source>
        <dbReference type="Pfam" id="PF01370"/>
    </source>
</evidence>
<comment type="cofactor">
    <cofactor evidence="1">
        <name>NAD(+)</name>
        <dbReference type="ChEBI" id="CHEBI:57540"/>
    </cofactor>
</comment>
<accession>A0A6A8M525</accession>
<dbReference type="AlphaFoldDB" id="A0A6A8M525"/>
<dbReference type="InterPro" id="IPR036291">
    <property type="entry name" value="NAD(P)-bd_dom_sf"/>
</dbReference>
<dbReference type="PANTHER" id="PTHR43078">
    <property type="entry name" value="UDP-GLUCURONIC ACID DECARBOXYLASE-RELATED"/>
    <property type="match status" value="1"/>
</dbReference>
<dbReference type="InterPro" id="IPR001509">
    <property type="entry name" value="Epimerase_deHydtase"/>
</dbReference>
<evidence type="ECO:0000256" key="1">
    <source>
        <dbReference type="ARBA" id="ARBA00001911"/>
    </source>
</evidence>
<dbReference type="GO" id="GO:0005737">
    <property type="term" value="C:cytoplasm"/>
    <property type="evidence" value="ECO:0007669"/>
    <property type="project" value="TreeGrafter"/>
</dbReference>
<dbReference type="Pfam" id="PF01370">
    <property type="entry name" value="Epimerase"/>
    <property type="match status" value="1"/>
</dbReference>
<evidence type="ECO:0000313" key="6">
    <source>
        <dbReference type="EMBL" id="MST68415.1"/>
    </source>
</evidence>
<reference evidence="6" key="1">
    <citation type="submission" date="2019-09" db="EMBL/GenBank/DDBJ databases">
        <title>In-depth cultivation of the pig gut microbiome towards novel bacterial diversity and tailored functional studies.</title>
        <authorList>
            <person name="Wylensek D."/>
            <person name="Hitch T.C.A."/>
            <person name="Clavel T."/>
        </authorList>
    </citation>
    <scope>NUCLEOTIDE SEQUENCE</scope>
    <source>
        <strain evidence="6">RF-744-FAT-WT-3</strain>
    </source>
</reference>
<protein>
    <submittedName>
        <fullName evidence="6">NAD-dependent epimerase/dehydratase family protein</fullName>
    </submittedName>
</protein>